<organism evidence="1">
    <name type="scientific">Arundo donax</name>
    <name type="common">Giant reed</name>
    <name type="synonym">Donax arundinaceus</name>
    <dbReference type="NCBI Taxonomy" id="35708"/>
    <lineage>
        <taxon>Eukaryota</taxon>
        <taxon>Viridiplantae</taxon>
        <taxon>Streptophyta</taxon>
        <taxon>Embryophyta</taxon>
        <taxon>Tracheophyta</taxon>
        <taxon>Spermatophyta</taxon>
        <taxon>Magnoliopsida</taxon>
        <taxon>Liliopsida</taxon>
        <taxon>Poales</taxon>
        <taxon>Poaceae</taxon>
        <taxon>PACMAD clade</taxon>
        <taxon>Arundinoideae</taxon>
        <taxon>Arundineae</taxon>
        <taxon>Arundo</taxon>
    </lineage>
</organism>
<sequence>MSSTELQYCPSFQTCWIMEDSPSFVSHISSYLNGFPSPRIALPLSSGSKDRRIGQWSNFTDMRCQTIARGKRAHQLAKASTLSKRTRIKCPPTTFFSRVQSKPKYHMSQSWHASTASRKPSIRYSSLSLGPNCSSLRRISLKSPMHTQGKSKSLLICFMISQVQMTYAKAPFLAHLLPYQCGSLSTF</sequence>
<proteinExistence type="predicted"/>
<dbReference type="AlphaFoldDB" id="A0A0A9R0N0"/>
<evidence type="ECO:0000313" key="1">
    <source>
        <dbReference type="EMBL" id="JAD67710.1"/>
    </source>
</evidence>
<accession>A0A0A9R0N0</accession>
<reference evidence="1" key="1">
    <citation type="submission" date="2014-09" db="EMBL/GenBank/DDBJ databases">
        <authorList>
            <person name="Magalhaes I.L.F."/>
            <person name="Oliveira U."/>
            <person name="Santos F.R."/>
            <person name="Vidigal T.H.D.A."/>
            <person name="Brescovit A.D."/>
            <person name="Santos A.J."/>
        </authorList>
    </citation>
    <scope>NUCLEOTIDE SEQUENCE</scope>
    <source>
        <tissue evidence="1">Shoot tissue taken approximately 20 cm above the soil surface</tissue>
    </source>
</reference>
<protein>
    <submittedName>
        <fullName evidence="1">Uncharacterized protein</fullName>
    </submittedName>
</protein>
<reference evidence="1" key="2">
    <citation type="journal article" date="2015" name="Data Brief">
        <title>Shoot transcriptome of the giant reed, Arundo donax.</title>
        <authorList>
            <person name="Barrero R.A."/>
            <person name="Guerrero F.D."/>
            <person name="Moolhuijzen P."/>
            <person name="Goolsby J.A."/>
            <person name="Tidwell J."/>
            <person name="Bellgard S.E."/>
            <person name="Bellgard M.I."/>
        </authorList>
    </citation>
    <scope>NUCLEOTIDE SEQUENCE</scope>
    <source>
        <tissue evidence="1">Shoot tissue taken approximately 20 cm above the soil surface</tissue>
    </source>
</reference>
<name>A0A0A9R0N0_ARUDO</name>
<dbReference type="EMBL" id="GBRH01230185">
    <property type="protein sequence ID" value="JAD67710.1"/>
    <property type="molecule type" value="Transcribed_RNA"/>
</dbReference>